<dbReference type="OrthoDB" id="655030at2759"/>
<dbReference type="GO" id="GO:0071949">
    <property type="term" value="F:FAD binding"/>
    <property type="evidence" value="ECO:0007669"/>
    <property type="project" value="InterPro"/>
</dbReference>
<dbReference type="PANTHER" id="PTHR46865">
    <property type="entry name" value="OXIDOREDUCTASE-RELATED"/>
    <property type="match status" value="1"/>
</dbReference>
<dbReference type="Proteomes" id="UP000664534">
    <property type="component" value="Unassembled WGS sequence"/>
</dbReference>
<dbReference type="PRINTS" id="PR00420">
    <property type="entry name" value="RNGMNOXGNASE"/>
</dbReference>
<dbReference type="Gene3D" id="3.50.50.60">
    <property type="entry name" value="FAD/NAD(P)-binding domain"/>
    <property type="match status" value="1"/>
</dbReference>
<dbReference type="InterPro" id="IPR051704">
    <property type="entry name" value="FAD_aromatic-hydroxylase"/>
</dbReference>
<reference evidence="5" key="1">
    <citation type="submission" date="2021-03" db="EMBL/GenBank/DDBJ databases">
        <authorList>
            <person name="Tagirdzhanova G."/>
        </authorList>
    </citation>
    <scope>NUCLEOTIDE SEQUENCE</scope>
</reference>
<accession>A0A8H3G8D3</accession>
<keyword evidence="1" id="KW-0285">Flavoprotein</keyword>
<dbReference type="InterPro" id="IPR002938">
    <property type="entry name" value="FAD-bd"/>
</dbReference>
<dbReference type="InterPro" id="IPR036188">
    <property type="entry name" value="FAD/NAD-bd_sf"/>
</dbReference>
<organism evidence="5 6">
    <name type="scientific">Imshaugia aleurites</name>
    <dbReference type="NCBI Taxonomy" id="172621"/>
    <lineage>
        <taxon>Eukaryota</taxon>
        <taxon>Fungi</taxon>
        <taxon>Dikarya</taxon>
        <taxon>Ascomycota</taxon>
        <taxon>Pezizomycotina</taxon>
        <taxon>Lecanoromycetes</taxon>
        <taxon>OSLEUM clade</taxon>
        <taxon>Lecanoromycetidae</taxon>
        <taxon>Lecanorales</taxon>
        <taxon>Lecanorineae</taxon>
        <taxon>Parmeliaceae</taxon>
        <taxon>Imshaugia</taxon>
    </lineage>
</organism>
<proteinExistence type="predicted"/>
<dbReference type="Pfam" id="PF01494">
    <property type="entry name" value="FAD_binding_3"/>
    <property type="match status" value="1"/>
</dbReference>
<sequence>MVLNILVCGGGCAGPSLAFWLARAGHRVTIVERFPALRASGAQIDLRAQGIQVAKRMGLIDTIRSNVVDEDGMAWVDGNGTPQATFMANKTGKGPQSFSSEYEIMRGDLVRILYDATKDNVEYIFGKTVEHFEQDEKSVTAHFSDGKTGTYDILVGADGQGSRTRKAILPSDVDPLRHLGVYTAYWCVPTVASDNEIGKATHAPGGRMVMTRTHSPVESQAIFSMRDDSAEMRSIPKASVEKQKEFWSSKFNDIGWVVPRLIAGMQTSEDFYCQEVAQVRTDTWYKGRVVLVADAAHCPSPMTGMGTTSALVGAYVLAGEIAQNSENLDKAFANYDKTLRPFINEIQWLPSWTLPIVLPKTQLGINLLHFVASVVAFLRIPELFARFSKDERGGWKLPEYPLLNQVTAKQE</sequence>
<keyword evidence="2" id="KW-0274">FAD</keyword>
<evidence type="ECO:0000259" key="4">
    <source>
        <dbReference type="Pfam" id="PF01494"/>
    </source>
</evidence>
<evidence type="ECO:0000256" key="2">
    <source>
        <dbReference type="ARBA" id="ARBA00022827"/>
    </source>
</evidence>
<evidence type="ECO:0000256" key="3">
    <source>
        <dbReference type="ARBA" id="ARBA00023002"/>
    </source>
</evidence>
<comment type="caution">
    <text evidence="5">The sequence shown here is derived from an EMBL/GenBank/DDBJ whole genome shotgun (WGS) entry which is preliminary data.</text>
</comment>
<protein>
    <recommendedName>
        <fullName evidence="4">FAD-binding domain-containing protein</fullName>
    </recommendedName>
</protein>
<evidence type="ECO:0000313" key="6">
    <source>
        <dbReference type="Proteomes" id="UP000664534"/>
    </source>
</evidence>
<dbReference type="GO" id="GO:0016491">
    <property type="term" value="F:oxidoreductase activity"/>
    <property type="evidence" value="ECO:0007669"/>
    <property type="project" value="UniProtKB-KW"/>
</dbReference>
<feature type="domain" description="FAD-binding" evidence="4">
    <location>
        <begin position="4"/>
        <end position="323"/>
    </location>
</feature>
<dbReference type="SUPFAM" id="SSF51905">
    <property type="entry name" value="FAD/NAD(P)-binding domain"/>
    <property type="match status" value="1"/>
</dbReference>
<gene>
    <name evidence="5" type="ORF">IMSHALPRED_009850</name>
</gene>
<dbReference type="AlphaFoldDB" id="A0A8H3G8D3"/>
<evidence type="ECO:0000256" key="1">
    <source>
        <dbReference type="ARBA" id="ARBA00022630"/>
    </source>
</evidence>
<evidence type="ECO:0000313" key="5">
    <source>
        <dbReference type="EMBL" id="CAF9934821.1"/>
    </source>
</evidence>
<dbReference type="PANTHER" id="PTHR46865:SF2">
    <property type="entry name" value="MONOOXYGENASE"/>
    <property type="match status" value="1"/>
</dbReference>
<dbReference type="Gene3D" id="3.30.9.10">
    <property type="entry name" value="D-Amino Acid Oxidase, subunit A, domain 2"/>
    <property type="match status" value="1"/>
</dbReference>
<name>A0A8H3G8D3_9LECA</name>
<keyword evidence="3" id="KW-0560">Oxidoreductase</keyword>
<keyword evidence="6" id="KW-1185">Reference proteome</keyword>
<dbReference type="EMBL" id="CAJPDT010000079">
    <property type="protein sequence ID" value="CAF9934821.1"/>
    <property type="molecule type" value="Genomic_DNA"/>
</dbReference>